<organism evidence="1 2">
    <name type="scientific">Actinoallomurus iriomotensis</name>
    <dbReference type="NCBI Taxonomy" id="478107"/>
    <lineage>
        <taxon>Bacteria</taxon>
        <taxon>Bacillati</taxon>
        <taxon>Actinomycetota</taxon>
        <taxon>Actinomycetes</taxon>
        <taxon>Streptosporangiales</taxon>
        <taxon>Thermomonosporaceae</taxon>
        <taxon>Actinoallomurus</taxon>
    </lineage>
</organism>
<gene>
    <name evidence="1" type="ORF">Airi01_100810</name>
</gene>
<sequence length="462" mass="50336">MGRRPKQPNNALDALLLESKMSHKGLAARVVRLGETRGLDLRYNHSSVSRWLRGETPRQRTAQLIADVLSDALGRRVTVSDTGMEPRQKADADGALRLTLDPVDTTRRLAILAHDDLEHRRALLDAGFDLAAYSSAALRWLVAPRTALSAADGARAIGMADVEDIREATRAFKVLDNRMGGGRIRATVVDYLDGNLVPLLHGARCTEDVRRELFSAAAEVAQLAGWQAYDLEQQGVAQRYLVQALSMARFAGDDGLGGEILAAMSHQALWVSQPSQAIDMAHAAQEAGTRAGLPILETEALVLEANAHALLDDPAACSQALKRASVTFERGGGNTPPWLGYFDQAYLAARIAHCFRALGQGHTTAKYALQSLDMDERYLRGKAFNVALLARGYAVQGEVEQACATGREAVDRVVMLHSARAVTYVRSLLADLSDYEGVAECQEFRAYAETRLPALRRRASLR</sequence>
<reference evidence="1" key="1">
    <citation type="submission" date="2023-03" db="EMBL/GenBank/DDBJ databases">
        <title>Actinoallomurus iriomotensis NBRC 103681.</title>
        <authorList>
            <person name="Ichikawa N."/>
            <person name="Sato H."/>
            <person name="Tonouchi N."/>
        </authorList>
    </citation>
    <scope>NUCLEOTIDE SEQUENCE</scope>
    <source>
        <strain evidence="1">NBRC 103681</strain>
    </source>
</reference>
<evidence type="ECO:0000313" key="2">
    <source>
        <dbReference type="Proteomes" id="UP001165135"/>
    </source>
</evidence>
<name>A0A9W6RU07_9ACTN</name>
<dbReference type="RefSeq" id="WP_285636755.1">
    <property type="nucleotide sequence ID" value="NZ_BSTJ01000023.1"/>
</dbReference>
<dbReference type="Proteomes" id="UP001165135">
    <property type="component" value="Unassembled WGS sequence"/>
</dbReference>
<accession>A0A9W6RU07</accession>
<protein>
    <recommendedName>
        <fullName evidence="3">Transcriptional regulator</fullName>
    </recommendedName>
</protein>
<dbReference type="EMBL" id="BSTJ01000023">
    <property type="protein sequence ID" value="GLY81814.1"/>
    <property type="molecule type" value="Genomic_DNA"/>
</dbReference>
<comment type="caution">
    <text evidence="1">The sequence shown here is derived from an EMBL/GenBank/DDBJ whole genome shotgun (WGS) entry which is preliminary data.</text>
</comment>
<evidence type="ECO:0000313" key="1">
    <source>
        <dbReference type="EMBL" id="GLY81814.1"/>
    </source>
</evidence>
<evidence type="ECO:0008006" key="3">
    <source>
        <dbReference type="Google" id="ProtNLM"/>
    </source>
</evidence>
<dbReference type="AlphaFoldDB" id="A0A9W6RU07"/>
<proteinExistence type="predicted"/>